<dbReference type="InterPro" id="IPR004629">
    <property type="entry name" value="WecG_TagA_CpsF"/>
</dbReference>
<dbReference type="NCBIfam" id="TIGR00696">
    <property type="entry name" value="wecG_tagA_cpsF"/>
    <property type="match status" value="1"/>
</dbReference>
<feature type="domain" description="Bacterial sugar transferase" evidence="3">
    <location>
        <begin position="505"/>
        <end position="693"/>
    </location>
</feature>
<keyword evidence="2" id="KW-0812">Transmembrane</keyword>
<dbReference type="InterPro" id="IPR003362">
    <property type="entry name" value="Bact_transf"/>
</dbReference>
<keyword evidence="2" id="KW-1133">Transmembrane helix</keyword>
<protein>
    <submittedName>
        <fullName evidence="4">WecB/TagA/CpsF family glycosyltransferase</fullName>
    </submittedName>
</protein>
<name>A0ABS7E6G2_9GAMM</name>
<dbReference type="PANTHER" id="PTHR30576:SF10">
    <property type="entry name" value="SLL5057 PROTEIN"/>
    <property type="match status" value="1"/>
</dbReference>
<accession>A0ABS7E6G2</accession>
<reference evidence="4 5" key="1">
    <citation type="submission" date="2021-07" db="EMBL/GenBank/DDBJ databases">
        <title>Shewanella sp. nov, isolated from SCS.</title>
        <authorList>
            <person name="Cao W.R."/>
        </authorList>
    </citation>
    <scope>NUCLEOTIDE SEQUENCE [LARGE SCALE GENOMIC DNA]</scope>
    <source>
        <strain evidence="4 5">NR704-98</strain>
    </source>
</reference>
<dbReference type="Proteomes" id="UP001195963">
    <property type="component" value="Unassembled WGS sequence"/>
</dbReference>
<keyword evidence="2" id="KW-0472">Membrane</keyword>
<keyword evidence="5" id="KW-1185">Reference proteome</keyword>
<gene>
    <name evidence="4" type="ORF">K0625_16365</name>
</gene>
<dbReference type="PANTHER" id="PTHR30576">
    <property type="entry name" value="COLANIC BIOSYNTHESIS UDP-GLUCOSE LIPID CARRIER TRANSFERASE"/>
    <property type="match status" value="1"/>
</dbReference>
<comment type="caution">
    <text evidence="4">The sequence shown here is derived from an EMBL/GenBank/DDBJ whole genome shotgun (WGS) entry which is preliminary data.</text>
</comment>
<evidence type="ECO:0000256" key="1">
    <source>
        <dbReference type="ARBA" id="ARBA00006464"/>
    </source>
</evidence>
<dbReference type="RefSeq" id="WP_220110672.1">
    <property type="nucleotide sequence ID" value="NZ_JAHZST010000012.1"/>
</dbReference>
<dbReference type="CDD" id="cd06533">
    <property type="entry name" value="Glyco_transf_WecG_TagA"/>
    <property type="match status" value="1"/>
</dbReference>
<evidence type="ECO:0000313" key="5">
    <source>
        <dbReference type="Proteomes" id="UP001195963"/>
    </source>
</evidence>
<feature type="transmembrane region" description="Helical" evidence="2">
    <location>
        <begin position="22"/>
        <end position="42"/>
    </location>
</feature>
<evidence type="ECO:0000256" key="2">
    <source>
        <dbReference type="SAM" id="Phobius"/>
    </source>
</evidence>
<dbReference type="Pfam" id="PF03808">
    <property type="entry name" value="Glyco_tran_WecG"/>
    <property type="match status" value="1"/>
</dbReference>
<comment type="similarity">
    <text evidence="1">Belongs to the bacterial sugar transferase family.</text>
</comment>
<organism evidence="4 5">
    <name type="scientific">Shewanella nanhaiensis</name>
    <dbReference type="NCBI Taxonomy" id="2864872"/>
    <lineage>
        <taxon>Bacteria</taxon>
        <taxon>Pseudomonadati</taxon>
        <taxon>Pseudomonadota</taxon>
        <taxon>Gammaproteobacteria</taxon>
        <taxon>Alteromonadales</taxon>
        <taxon>Shewanellaceae</taxon>
        <taxon>Shewanella</taxon>
    </lineage>
</organism>
<evidence type="ECO:0000313" key="4">
    <source>
        <dbReference type="EMBL" id="MBW8185235.1"/>
    </source>
</evidence>
<evidence type="ECO:0000259" key="3">
    <source>
        <dbReference type="Pfam" id="PF02397"/>
    </source>
</evidence>
<feature type="transmembrane region" description="Helical" evidence="2">
    <location>
        <begin position="510"/>
        <end position="531"/>
    </location>
</feature>
<sequence length="699" mass="78418">MTTQTQVKQAATMPNFIRGIDFISALLLILAASPVLLLKYLYRKFKYGAAIERVYIYGVDNKQLSLYQFTGEGICCQWPQLINLLKGDISLLGTEKSYIFSSSQSNKSDTADTYAKTQDIQNRSRTTSIKPGLISFKLMHQQMGLSFENQELAITQAHKGAFSYLLALARTSLIWLLSSKQANQNISDIHLFDIKLSNLSMTEMLTLIIENAQNYQKKQLSNTGSPTAKINQHFSQYAFVNADCMNISTKNSQYRDCLQTSCDRVFADGSGIRIASICKGVAPKDNLNGTDMFPRLCEQAADAGLSIFLLGADKGVAAIAAQNMQLKYPKLKIAGTHHGFISDPLVEQQVIDKINHSKASILLVAMGAPKQELWLAKHKHQLDVGVGVGVGGLFDFYAEKVKRAPLWVRQMGMEWICRLSEEPKRMWKRYIIGNPLFLYRVFKEIQSQKHLASQQKHQAALSGLSAPHCLMVETSRLTNMQANNLSATHRCTRQRLQGKVTALVKRSFDLIAGSIILLSLLPFLLLVALVIRLESPGAVLFSQQRAGKNNLSFTMWKFRSMYLDAEQRLAKLQADNEMKGGVLFKMKRDPRITHIGKLIRKASIDELPQLWNVILGDMSLVGPRPALLTEVEQYSMQDRKRLAVKPGITCIWQVSGRSDIPFDQQVKLDVDYIYQQSLLTDIWILVKTIPAVLLAKGAY</sequence>
<dbReference type="Pfam" id="PF02397">
    <property type="entry name" value="Bac_transf"/>
    <property type="match status" value="1"/>
</dbReference>
<proteinExistence type="inferred from homology"/>
<dbReference type="EMBL" id="JAHZST010000012">
    <property type="protein sequence ID" value="MBW8185235.1"/>
    <property type="molecule type" value="Genomic_DNA"/>
</dbReference>